<dbReference type="GO" id="GO:0061630">
    <property type="term" value="F:ubiquitin protein ligase activity"/>
    <property type="evidence" value="ECO:0007669"/>
    <property type="project" value="UniProtKB-EC"/>
</dbReference>
<name>A0A9W9ZDJ7_9CNID</name>
<dbReference type="InterPro" id="IPR000569">
    <property type="entry name" value="HECT_dom"/>
</dbReference>
<gene>
    <name evidence="8" type="ORF">OS493_015346</name>
</gene>
<dbReference type="Gene3D" id="3.30.2410.10">
    <property type="entry name" value="Hect, E3 ligase catalytic domain"/>
    <property type="match status" value="1"/>
</dbReference>
<dbReference type="PROSITE" id="PS50237">
    <property type="entry name" value="HECT"/>
    <property type="match status" value="2"/>
</dbReference>
<dbReference type="Proteomes" id="UP001163046">
    <property type="component" value="Unassembled WGS sequence"/>
</dbReference>
<feature type="compositionally biased region" description="Low complexity" evidence="6">
    <location>
        <begin position="33"/>
        <end position="51"/>
    </location>
</feature>
<evidence type="ECO:0000256" key="6">
    <source>
        <dbReference type="SAM" id="MobiDB-lite"/>
    </source>
</evidence>
<feature type="active site" description="Glycyl thioester intermediate" evidence="5">
    <location>
        <position position="554"/>
    </location>
</feature>
<evidence type="ECO:0000256" key="1">
    <source>
        <dbReference type="ARBA" id="ARBA00000885"/>
    </source>
</evidence>
<comment type="caution">
    <text evidence="5">Lacks conserved residue(s) required for the propagation of feature annotation.</text>
</comment>
<evidence type="ECO:0000256" key="5">
    <source>
        <dbReference type="PROSITE-ProRule" id="PRU00104"/>
    </source>
</evidence>
<comment type="catalytic activity">
    <reaction evidence="1">
        <text>S-ubiquitinyl-[E2 ubiquitin-conjugating enzyme]-L-cysteine + [acceptor protein]-L-lysine = [E2 ubiquitin-conjugating enzyme]-L-cysteine + N(6)-ubiquitinyl-[acceptor protein]-L-lysine.</text>
        <dbReference type="EC" id="2.3.2.26"/>
    </reaction>
</comment>
<proteinExistence type="predicted"/>
<keyword evidence="3" id="KW-0808">Transferase</keyword>
<dbReference type="PANTHER" id="PTHR45700">
    <property type="entry name" value="UBIQUITIN-PROTEIN LIGASE E3C"/>
    <property type="match status" value="1"/>
</dbReference>
<dbReference type="EC" id="2.3.2.26" evidence="2"/>
<accession>A0A9W9ZDJ7</accession>
<keyword evidence="9" id="KW-1185">Reference proteome</keyword>
<evidence type="ECO:0000313" key="9">
    <source>
        <dbReference type="Proteomes" id="UP001163046"/>
    </source>
</evidence>
<evidence type="ECO:0000313" key="8">
    <source>
        <dbReference type="EMBL" id="KAJ7379551.1"/>
    </source>
</evidence>
<dbReference type="Pfam" id="PF00632">
    <property type="entry name" value="HECT"/>
    <property type="match status" value="1"/>
</dbReference>
<dbReference type="SUPFAM" id="SSF56204">
    <property type="entry name" value="Hect, E3 ligase catalytic domain"/>
    <property type="match status" value="1"/>
</dbReference>
<dbReference type="AlphaFoldDB" id="A0A9W9ZDJ7"/>
<sequence length="589" mass="65079">MSASSNQTEVADLLRRACEALSSGGPARSSALSAPVSSIPTAPASSISGSSTVIQEHRRLFNRQLRVQPYAARRRQNRAGGSQRPAPDNKEKTITRTVVCLAERDQLQVPTSREKLVLRDNGLGEKKVAVPANASKERVKEVLYEAFPPLKSCGGFEILLCQEKSRSNLQGRSRSVNEEEELPPAFGDRSGGNSDSVHVGDHTPGMAESSGGNNGANEADQEDGTPGMAESNGGSEETIEISVEADEKQDVPYQEHVRLAIEDTLHSMSACNDPVTVLKEYRTKFIRGRQLDLESEVSLCEGKTIEIFVTRSNIYQDAMDELLTSPPLEDVSYPLEVTFIAEAAADYGGPRKEFLGCVMRSIRDKLFVSEAGNYEFELNEDVTEVSEDHYYGAGLIFGFSILQGGPLPCFLKEEQLRRLVDEDSSSLSNAEKRFQFGLAKFGLLELIRKKPCLLFLLRKTAVLPLSFPKLVKMLPARFSEEGSNRRRKENTVYRNFLEYLKEVNAGRRGSSITLEKVLKFVTGSEAEPVLGYGIEPHIVFDRNVISPLPTSSTCINRLTLPTADCVPANRDDLYGFFDYAFVNDYFGNN</sequence>
<evidence type="ECO:0000259" key="7">
    <source>
        <dbReference type="PROSITE" id="PS50237"/>
    </source>
</evidence>
<comment type="caution">
    <text evidence="8">The sequence shown here is derived from an EMBL/GenBank/DDBJ whole genome shotgun (WGS) entry which is preliminary data.</text>
</comment>
<reference evidence="8" key="1">
    <citation type="submission" date="2023-01" db="EMBL/GenBank/DDBJ databases">
        <title>Genome assembly of the deep-sea coral Lophelia pertusa.</title>
        <authorList>
            <person name="Herrera S."/>
            <person name="Cordes E."/>
        </authorList>
    </citation>
    <scope>NUCLEOTIDE SEQUENCE</scope>
    <source>
        <strain evidence="8">USNM1676648</strain>
        <tissue evidence="8">Polyp</tissue>
    </source>
</reference>
<evidence type="ECO:0000256" key="4">
    <source>
        <dbReference type="ARBA" id="ARBA00022786"/>
    </source>
</evidence>
<feature type="domain" description="HECT" evidence="7">
    <location>
        <begin position="324"/>
        <end position="431"/>
    </location>
</feature>
<dbReference type="InterPro" id="IPR044611">
    <property type="entry name" value="E3A/B/C-like"/>
</dbReference>
<dbReference type="InterPro" id="IPR035983">
    <property type="entry name" value="Hect_E3_ubiquitin_ligase"/>
</dbReference>
<protein>
    <recommendedName>
        <fullName evidence="2">HECT-type E3 ubiquitin transferase</fullName>
        <ecNumber evidence="2">2.3.2.26</ecNumber>
    </recommendedName>
</protein>
<evidence type="ECO:0000256" key="2">
    <source>
        <dbReference type="ARBA" id="ARBA00012485"/>
    </source>
</evidence>
<evidence type="ECO:0000256" key="3">
    <source>
        <dbReference type="ARBA" id="ARBA00022679"/>
    </source>
</evidence>
<feature type="region of interest" description="Disordered" evidence="6">
    <location>
        <begin position="65"/>
        <end position="91"/>
    </location>
</feature>
<feature type="region of interest" description="Disordered" evidence="6">
    <location>
        <begin position="167"/>
        <end position="237"/>
    </location>
</feature>
<dbReference type="OrthoDB" id="5974521at2759"/>
<keyword evidence="4 5" id="KW-0833">Ubl conjugation pathway</keyword>
<dbReference type="GO" id="GO:0000209">
    <property type="term" value="P:protein polyubiquitination"/>
    <property type="evidence" value="ECO:0007669"/>
    <property type="project" value="InterPro"/>
</dbReference>
<organism evidence="8 9">
    <name type="scientific">Desmophyllum pertusum</name>
    <dbReference type="NCBI Taxonomy" id="174260"/>
    <lineage>
        <taxon>Eukaryota</taxon>
        <taxon>Metazoa</taxon>
        <taxon>Cnidaria</taxon>
        <taxon>Anthozoa</taxon>
        <taxon>Hexacorallia</taxon>
        <taxon>Scleractinia</taxon>
        <taxon>Caryophylliina</taxon>
        <taxon>Caryophylliidae</taxon>
        <taxon>Desmophyllum</taxon>
    </lineage>
</organism>
<feature type="domain" description="HECT" evidence="7">
    <location>
        <begin position="516"/>
        <end position="589"/>
    </location>
</feature>
<feature type="region of interest" description="Disordered" evidence="6">
    <location>
        <begin position="23"/>
        <end position="51"/>
    </location>
</feature>
<dbReference type="SMART" id="SM00119">
    <property type="entry name" value="HECTc"/>
    <property type="match status" value="1"/>
</dbReference>
<dbReference type="Gene3D" id="3.90.1750.10">
    <property type="entry name" value="Hect, E3 ligase catalytic domains"/>
    <property type="match status" value="1"/>
</dbReference>
<dbReference type="EMBL" id="MU826357">
    <property type="protein sequence ID" value="KAJ7379551.1"/>
    <property type="molecule type" value="Genomic_DNA"/>
</dbReference>